<evidence type="ECO:0000313" key="1">
    <source>
        <dbReference type="EMBL" id="KAK4203491.1"/>
    </source>
</evidence>
<comment type="caution">
    <text evidence="1">The sequence shown here is derived from an EMBL/GenBank/DDBJ whole genome shotgun (WGS) entry which is preliminary data.</text>
</comment>
<reference evidence="1" key="2">
    <citation type="submission" date="2023-05" db="EMBL/GenBank/DDBJ databases">
        <authorList>
            <consortium name="Lawrence Berkeley National Laboratory"/>
            <person name="Steindorff A."/>
            <person name="Hensen N."/>
            <person name="Bonometti L."/>
            <person name="Westerberg I."/>
            <person name="Brannstrom I.O."/>
            <person name="Guillou S."/>
            <person name="Cros-Aarteil S."/>
            <person name="Calhoun S."/>
            <person name="Haridas S."/>
            <person name="Kuo A."/>
            <person name="Mondo S."/>
            <person name="Pangilinan J."/>
            <person name="Riley R."/>
            <person name="Labutti K."/>
            <person name="Andreopoulos B."/>
            <person name="Lipzen A."/>
            <person name="Chen C."/>
            <person name="Yanf M."/>
            <person name="Daum C."/>
            <person name="Ng V."/>
            <person name="Clum A."/>
            <person name="Ohm R."/>
            <person name="Martin F."/>
            <person name="Silar P."/>
            <person name="Natvig D."/>
            <person name="Lalanne C."/>
            <person name="Gautier V."/>
            <person name="Ament-Velasquez S.L."/>
            <person name="Kruys A."/>
            <person name="Hutchinson M.I."/>
            <person name="Powell A.J."/>
            <person name="Barry K."/>
            <person name="Miller A.N."/>
            <person name="Grigoriev I.V."/>
            <person name="Debuchy R."/>
            <person name="Gladieux P."/>
            <person name="Thoren M.H."/>
            <person name="Johannesson H."/>
        </authorList>
    </citation>
    <scope>NUCLEOTIDE SEQUENCE</scope>
    <source>
        <strain evidence="1">CBS 315.58</strain>
    </source>
</reference>
<dbReference type="EMBL" id="MU863889">
    <property type="protein sequence ID" value="KAK4203491.1"/>
    <property type="molecule type" value="Genomic_DNA"/>
</dbReference>
<keyword evidence="2" id="KW-1185">Reference proteome</keyword>
<accession>A0AAN6XPS3</accession>
<name>A0AAN6XPS3_9PEZI</name>
<organism evidence="1 2">
    <name type="scientific">Triangularia verruculosa</name>
    <dbReference type="NCBI Taxonomy" id="2587418"/>
    <lineage>
        <taxon>Eukaryota</taxon>
        <taxon>Fungi</taxon>
        <taxon>Dikarya</taxon>
        <taxon>Ascomycota</taxon>
        <taxon>Pezizomycotina</taxon>
        <taxon>Sordariomycetes</taxon>
        <taxon>Sordariomycetidae</taxon>
        <taxon>Sordariales</taxon>
        <taxon>Podosporaceae</taxon>
        <taxon>Triangularia</taxon>
    </lineage>
</organism>
<protein>
    <submittedName>
        <fullName evidence="1">Uncharacterized protein</fullName>
    </submittedName>
</protein>
<reference evidence="1" key="1">
    <citation type="journal article" date="2023" name="Mol. Phylogenet. Evol.">
        <title>Genome-scale phylogeny and comparative genomics of the fungal order Sordariales.</title>
        <authorList>
            <person name="Hensen N."/>
            <person name="Bonometti L."/>
            <person name="Westerberg I."/>
            <person name="Brannstrom I.O."/>
            <person name="Guillou S."/>
            <person name="Cros-Aarteil S."/>
            <person name="Calhoun S."/>
            <person name="Haridas S."/>
            <person name="Kuo A."/>
            <person name="Mondo S."/>
            <person name="Pangilinan J."/>
            <person name="Riley R."/>
            <person name="LaButti K."/>
            <person name="Andreopoulos B."/>
            <person name="Lipzen A."/>
            <person name="Chen C."/>
            <person name="Yan M."/>
            <person name="Daum C."/>
            <person name="Ng V."/>
            <person name="Clum A."/>
            <person name="Steindorff A."/>
            <person name="Ohm R.A."/>
            <person name="Martin F."/>
            <person name="Silar P."/>
            <person name="Natvig D.O."/>
            <person name="Lalanne C."/>
            <person name="Gautier V."/>
            <person name="Ament-Velasquez S.L."/>
            <person name="Kruys A."/>
            <person name="Hutchinson M.I."/>
            <person name="Powell A.J."/>
            <person name="Barry K."/>
            <person name="Miller A.N."/>
            <person name="Grigoriev I.V."/>
            <person name="Debuchy R."/>
            <person name="Gladieux P."/>
            <person name="Hiltunen Thoren M."/>
            <person name="Johannesson H."/>
        </authorList>
    </citation>
    <scope>NUCLEOTIDE SEQUENCE</scope>
    <source>
        <strain evidence="1">CBS 315.58</strain>
    </source>
</reference>
<sequence length="210" mass="24155">MATSSRQPISGTFDFRLHIATYPDTWNKFQRGRHVGWMVVKTQDVRKLIEQGFSFNEKNILVDSSFISDAKAKNVPDNIGSALSADDPQAPCKQRVWRMQGGQSGRPSFWTAEIMIYGPEEAKLAQYDLSKLLKSLCVMEVRGYRQNGSKEEKIYSFFPSWSWLRAKYGNYCLIQIDGEKRFTPWWSWEIAGVHYEGEMAPRAPDVVLLD</sequence>
<proteinExistence type="predicted"/>
<evidence type="ECO:0000313" key="2">
    <source>
        <dbReference type="Proteomes" id="UP001303160"/>
    </source>
</evidence>
<dbReference type="Proteomes" id="UP001303160">
    <property type="component" value="Unassembled WGS sequence"/>
</dbReference>
<gene>
    <name evidence="1" type="ORF">QBC40DRAFT_251190</name>
</gene>
<dbReference type="AlphaFoldDB" id="A0AAN6XPS3"/>